<evidence type="ECO:0000259" key="4">
    <source>
        <dbReference type="Pfam" id="PF04755"/>
    </source>
</evidence>
<dbReference type="OrthoDB" id="201321at2759"/>
<reference evidence="5 6" key="2">
    <citation type="journal article" date="2014" name="BMC Genomics">
        <title>An improved genome of the model marine alga Ostreococcus tauri unfolds by assessing Illumina de novo assemblies.</title>
        <authorList>
            <person name="Blanc-Mathieu R."/>
            <person name="Verhelst B."/>
            <person name="Derelle E."/>
            <person name="Rombauts S."/>
            <person name="Bouget F.Y."/>
            <person name="Carre I."/>
            <person name="Chateau A."/>
            <person name="Eyre-Walker A."/>
            <person name="Grimsley N."/>
            <person name="Moreau H."/>
            <person name="Piegu B."/>
            <person name="Rivals E."/>
            <person name="Schackwitz W."/>
            <person name="Van de Peer Y."/>
            <person name="Piganeau G."/>
        </authorList>
    </citation>
    <scope>NUCLEOTIDE SEQUENCE [LARGE SCALE GENOMIC DNA]</scope>
    <source>
        <strain evidence="6">OTTH 0595 / CCAP 157/2 / RCC745</strain>
    </source>
</reference>
<keyword evidence="6" id="KW-1185">Reference proteome</keyword>
<sequence>MGSMPMDVTTSTNASSRIARARSRTRSNRRGGRVLRARAASGDEASSAETKRGLTAACAALGRGERDARERTLELARALEEAAAIDGRVDAFDATSVSGKWSLLASVATTTGEAEERRRLEGVVGAALTDASGSGGRGEEDGASTTGGGDVMQRIKSFFVRSRGNFQDLDIDAKTAENRAEFDAFGGATKLTVSLRGECEVDPARANRLNVRFREVEIALGSSARGFKASLDAFEPRGWLDTTYIDDDLRVGRGDKGSVFVAARRG</sequence>
<feature type="domain" description="Plastid lipid-associated protein/fibrillin conserved" evidence="4">
    <location>
        <begin position="152"/>
        <end position="261"/>
    </location>
</feature>
<dbReference type="InParanoid" id="A0A090M919"/>
<evidence type="ECO:0000256" key="1">
    <source>
        <dbReference type="ARBA" id="ARBA00004474"/>
    </source>
</evidence>
<dbReference type="EMBL" id="CAID01000009">
    <property type="protein sequence ID" value="CEF99207.1"/>
    <property type="molecule type" value="Genomic_DNA"/>
</dbReference>
<name>A0A090M919_OSTTA</name>
<dbReference type="Proteomes" id="UP000009170">
    <property type="component" value="Unassembled WGS sequence"/>
</dbReference>
<feature type="compositionally biased region" description="Basic residues" evidence="3">
    <location>
        <begin position="19"/>
        <end position="36"/>
    </location>
</feature>
<protein>
    <submittedName>
        <fullName evidence="5">Plastid lipid-associated protein/fibrillin conserved domain</fullName>
    </submittedName>
</protein>
<dbReference type="PANTHER" id="PTHR31906">
    <property type="entry name" value="PLASTID-LIPID-ASSOCIATED PROTEIN 4, CHLOROPLASTIC-RELATED"/>
    <property type="match status" value="1"/>
</dbReference>
<organism evidence="5 6">
    <name type="scientific">Ostreococcus tauri</name>
    <name type="common">Marine green alga</name>
    <dbReference type="NCBI Taxonomy" id="70448"/>
    <lineage>
        <taxon>Eukaryota</taxon>
        <taxon>Viridiplantae</taxon>
        <taxon>Chlorophyta</taxon>
        <taxon>Mamiellophyceae</taxon>
        <taxon>Mamiellales</taxon>
        <taxon>Bathycoccaceae</taxon>
        <taxon>Ostreococcus</taxon>
    </lineage>
</organism>
<dbReference type="GO" id="GO:0009536">
    <property type="term" value="C:plastid"/>
    <property type="evidence" value="ECO:0007669"/>
    <property type="project" value="UniProtKB-SubCell"/>
</dbReference>
<comment type="caution">
    <text evidence="5">The sequence shown here is derived from an EMBL/GenBank/DDBJ whole genome shotgun (WGS) entry which is preliminary data.</text>
</comment>
<feature type="region of interest" description="Disordered" evidence="3">
    <location>
        <begin position="128"/>
        <end position="148"/>
    </location>
</feature>
<dbReference type="InterPro" id="IPR006843">
    <property type="entry name" value="PAP/fibrillin_dom"/>
</dbReference>
<evidence type="ECO:0000313" key="6">
    <source>
        <dbReference type="Proteomes" id="UP000009170"/>
    </source>
</evidence>
<evidence type="ECO:0000256" key="3">
    <source>
        <dbReference type="SAM" id="MobiDB-lite"/>
    </source>
</evidence>
<dbReference type="RefSeq" id="XP_022839705.1">
    <property type="nucleotide sequence ID" value="XM_022983442.1"/>
</dbReference>
<proteinExistence type="predicted"/>
<dbReference type="KEGG" id="ota:OT_ostta09g04030"/>
<feature type="compositionally biased region" description="Low complexity" evidence="3">
    <location>
        <begin position="9"/>
        <end position="18"/>
    </location>
</feature>
<evidence type="ECO:0000256" key="2">
    <source>
        <dbReference type="ARBA" id="ARBA00022640"/>
    </source>
</evidence>
<dbReference type="GeneID" id="34946159"/>
<keyword evidence="2" id="KW-0934">Plastid</keyword>
<evidence type="ECO:0000313" key="5">
    <source>
        <dbReference type="EMBL" id="CEF99207.1"/>
    </source>
</evidence>
<dbReference type="Pfam" id="PF04755">
    <property type="entry name" value="PAP_fibrillin"/>
    <property type="match status" value="1"/>
</dbReference>
<dbReference type="AlphaFoldDB" id="A0A090M919"/>
<dbReference type="InterPro" id="IPR039633">
    <property type="entry name" value="PAP"/>
</dbReference>
<reference evidence="6" key="1">
    <citation type="journal article" date="2006" name="Proc. Natl. Acad. Sci. U.S.A.">
        <title>Genome analysis of the smallest free-living eukaryote Ostreococcus tauri unveils many unique features.</title>
        <authorList>
            <person name="Derelle E."/>
            <person name="Ferraz C."/>
            <person name="Rombauts S."/>
            <person name="Rouze P."/>
            <person name="Worden A.Z."/>
            <person name="Robbens S."/>
            <person name="Partensky F."/>
            <person name="Degroeve S."/>
            <person name="Echeynie S."/>
            <person name="Cooke R."/>
            <person name="Saeys Y."/>
            <person name="Wuyts J."/>
            <person name="Jabbari K."/>
            <person name="Bowler C."/>
            <person name="Panaud O."/>
            <person name="Piegu B."/>
            <person name="Ball S.G."/>
            <person name="Ral J.-P."/>
            <person name="Bouget F.-Y."/>
            <person name="Piganeau G."/>
            <person name="De Baets B."/>
            <person name="Picard A."/>
            <person name="Delseny M."/>
            <person name="Demaille J."/>
            <person name="Van de Peer Y."/>
            <person name="Moreau H."/>
        </authorList>
    </citation>
    <scope>NUCLEOTIDE SEQUENCE [LARGE SCALE GENOMIC DNA]</scope>
    <source>
        <strain evidence="6">OTTH 0595 / CCAP 157/2 / RCC745</strain>
    </source>
</reference>
<gene>
    <name evidence="5" type="ORF">OT_ostta09g04030</name>
</gene>
<accession>A0A090M919</accession>
<comment type="subcellular location">
    <subcellularLocation>
        <location evidence="1">Plastid</location>
    </subcellularLocation>
</comment>
<feature type="region of interest" description="Disordered" evidence="3">
    <location>
        <begin position="1"/>
        <end position="51"/>
    </location>
</feature>